<organism evidence="1 2">
    <name type="scientific">Dentiscutata erythropus</name>
    <dbReference type="NCBI Taxonomy" id="1348616"/>
    <lineage>
        <taxon>Eukaryota</taxon>
        <taxon>Fungi</taxon>
        <taxon>Fungi incertae sedis</taxon>
        <taxon>Mucoromycota</taxon>
        <taxon>Glomeromycotina</taxon>
        <taxon>Glomeromycetes</taxon>
        <taxon>Diversisporales</taxon>
        <taxon>Gigasporaceae</taxon>
        <taxon>Dentiscutata</taxon>
    </lineage>
</organism>
<comment type="caution">
    <text evidence="1">The sequence shown here is derived from an EMBL/GenBank/DDBJ whole genome shotgun (WGS) entry which is preliminary data.</text>
</comment>
<dbReference type="AlphaFoldDB" id="A0A9N9JV65"/>
<name>A0A9N9JV65_9GLOM</name>
<reference evidence="1" key="1">
    <citation type="submission" date="2021-06" db="EMBL/GenBank/DDBJ databases">
        <authorList>
            <person name="Kallberg Y."/>
            <person name="Tangrot J."/>
            <person name="Rosling A."/>
        </authorList>
    </citation>
    <scope>NUCLEOTIDE SEQUENCE</scope>
    <source>
        <strain evidence="1">MA453B</strain>
    </source>
</reference>
<evidence type="ECO:0000313" key="1">
    <source>
        <dbReference type="EMBL" id="CAG8798835.1"/>
    </source>
</evidence>
<feature type="non-terminal residue" evidence="1">
    <location>
        <position position="1"/>
    </location>
</feature>
<protein>
    <submittedName>
        <fullName evidence="1">10481_t:CDS:1</fullName>
    </submittedName>
</protein>
<sequence>WNIKSSKSSTVWRPLLPNLQCMQVPLIEIPSVLDLYTFDVVLSRGGKLSKGYKILPEDCTNRSWVRDGDMKTITLVDEHVKQLYDTTFAYIEYLGCSTRNSCKKGECNWKGRISVFQDKPLNLCNIECYSNYDSDNVRNKPLRILNLIRKTITNRVANVIPSILAT</sequence>
<feature type="non-terminal residue" evidence="1">
    <location>
        <position position="166"/>
    </location>
</feature>
<dbReference type="EMBL" id="CAJVPY010033326">
    <property type="protein sequence ID" value="CAG8798835.1"/>
    <property type="molecule type" value="Genomic_DNA"/>
</dbReference>
<keyword evidence="2" id="KW-1185">Reference proteome</keyword>
<dbReference type="OrthoDB" id="2421217at2759"/>
<accession>A0A9N9JV65</accession>
<dbReference type="Proteomes" id="UP000789405">
    <property type="component" value="Unassembled WGS sequence"/>
</dbReference>
<proteinExistence type="predicted"/>
<evidence type="ECO:0000313" key="2">
    <source>
        <dbReference type="Proteomes" id="UP000789405"/>
    </source>
</evidence>
<gene>
    <name evidence="1" type="ORF">DERYTH_LOCUS22955</name>
</gene>